<dbReference type="SUPFAM" id="SSF51735">
    <property type="entry name" value="NAD(P)-binding Rossmann-fold domains"/>
    <property type="match status" value="1"/>
</dbReference>
<dbReference type="PANTHER" id="PTHR43391">
    <property type="entry name" value="RETINOL DEHYDROGENASE-RELATED"/>
    <property type="match status" value="1"/>
</dbReference>
<protein>
    <submittedName>
        <fullName evidence="4">SDR family oxidoreductase</fullName>
    </submittedName>
</protein>
<dbReference type="PRINTS" id="PR00080">
    <property type="entry name" value="SDRFAMILY"/>
</dbReference>
<dbReference type="Proteomes" id="UP000663903">
    <property type="component" value="Chromosome"/>
</dbReference>
<dbReference type="NCBIfam" id="NF006123">
    <property type="entry name" value="PRK08267.1"/>
    <property type="match status" value="1"/>
</dbReference>
<dbReference type="AlphaFoldDB" id="A0A975H4E2"/>
<gene>
    <name evidence="4" type="ORF">J1M35_05070</name>
</gene>
<dbReference type="Pfam" id="PF00106">
    <property type="entry name" value="adh_short"/>
    <property type="match status" value="1"/>
</dbReference>
<keyword evidence="2" id="KW-0560">Oxidoreductase</keyword>
<comment type="similarity">
    <text evidence="1 3">Belongs to the short-chain dehydrogenases/reductases (SDR) family.</text>
</comment>
<dbReference type="EMBL" id="CP071796">
    <property type="protein sequence ID" value="QTD46275.1"/>
    <property type="molecule type" value="Genomic_DNA"/>
</dbReference>
<dbReference type="GO" id="GO:0016491">
    <property type="term" value="F:oxidoreductase activity"/>
    <property type="evidence" value="ECO:0007669"/>
    <property type="project" value="UniProtKB-KW"/>
</dbReference>
<reference evidence="4" key="1">
    <citation type="submission" date="2021-03" db="EMBL/GenBank/DDBJ databases">
        <title>Ottowia sp. 27C isolated from the cloaca of a Giant Asian pond turtle (Heosemys grandis).</title>
        <authorList>
            <person name="Spergser J."/>
            <person name="Busse H.-J."/>
        </authorList>
    </citation>
    <scope>NUCLEOTIDE SEQUENCE</scope>
    <source>
        <strain evidence="4">27C</strain>
    </source>
</reference>
<evidence type="ECO:0000313" key="5">
    <source>
        <dbReference type="Proteomes" id="UP000663903"/>
    </source>
</evidence>
<evidence type="ECO:0000256" key="3">
    <source>
        <dbReference type="RuleBase" id="RU000363"/>
    </source>
</evidence>
<organism evidence="4 5">
    <name type="scientific">Ottowia testudinis</name>
    <dbReference type="NCBI Taxonomy" id="2816950"/>
    <lineage>
        <taxon>Bacteria</taxon>
        <taxon>Pseudomonadati</taxon>
        <taxon>Pseudomonadota</taxon>
        <taxon>Betaproteobacteria</taxon>
        <taxon>Burkholderiales</taxon>
        <taxon>Comamonadaceae</taxon>
        <taxon>Ottowia</taxon>
    </lineage>
</organism>
<dbReference type="InterPro" id="IPR002347">
    <property type="entry name" value="SDR_fam"/>
</dbReference>
<name>A0A975H4E2_9BURK</name>
<keyword evidence="5" id="KW-1185">Reference proteome</keyword>
<evidence type="ECO:0000256" key="2">
    <source>
        <dbReference type="ARBA" id="ARBA00023002"/>
    </source>
</evidence>
<dbReference type="KEGG" id="otd:J1M35_05070"/>
<evidence type="ECO:0000256" key="1">
    <source>
        <dbReference type="ARBA" id="ARBA00006484"/>
    </source>
</evidence>
<accession>A0A975H4E2</accession>
<sequence length="261" mass="27703">MTPTTPSDLRACVFISGAAAGIGRATARLFAARGWFVGAGDVDAAGLAALAQELGDAVMTLPLDVTQPADWDTALAAFHARTGRLDVLVNNAGILISGPFEASPLARHQAQLAVNAGGVLNGCHAAHRYLAATPGARVINLASSAALYGQASLAGYSATKFFVRGLTEALNIEWQPQGIRVFDLLPLFVRTAMVQDMNARSIRRLGVRLTPEDVAAVIWKAAHYTGWRKVHWTVGLQAAVLYRLGDITPGWINRAVARRIA</sequence>
<dbReference type="PRINTS" id="PR00081">
    <property type="entry name" value="GDHRDH"/>
</dbReference>
<dbReference type="RefSeq" id="WP_208010174.1">
    <property type="nucleotide sequence ID" value="NZ_CP071796.1"/>
</dbReference>
<evidence type="ECO:0000313" key="4">
    <source>
        <dbReference type="EMBL" id="QTD46275.1"/>
    </source>
</evidence>
<dbReference type="Gene3D" id="3.40.50.720">
    <property type="entry name" value="NAD(P)-binding Rossmann-like Domain"/>
    <property type="match status" value="1"/>
</dbReference>
<dbReference type="PANTHER" id="PTHR43391:SF82">
    <property type="entry name" value="OXIDOREDUCTASE SADH-RELATED"/>
    <property type="match status" value="1"/>
</dbReference>
<dbReference type="InterPro" id="IPR036291">
    <property type="entry name" value="NAD(P)-bd_dom_sf"/>
</dbReference>
<proteinExistence type="inferred from homology"/>